<reference evidence="1" key="2">
    <citation type="submission" date="2020-05" db="UniProtKB">
        <authorList>
            <consortium name="EnsemblMetazoa"/>
        </authorList>
    </citation>
    <scope>IDENTIFICATION</scope>
    <source>
        <strain evidence="1">maculatus3</strain>
    </source>
</reference>
<evidence type="ECO:0000313" key="2">
    <source>
        <dbReference type="Proteomes" id="UP000075901"/>
    </source>
</evidence>
<evidence type="ECO:0000313" key="1">
    <source>
        <dbReference type="EnsemblMetazoa" id="AMAM020602-PA"/>
    </source>
</evidence>
<proteinExistence type="predicted"/>
<organism evidence="1 2">
    <name type="scientific">Anopheles maculatus</name>
    <dbReference type="NCBI Taxonomy" id="74869"/>
    <lineage>
        <taxon>Eukaryota</taxon>
        <taxon>Metazoa</taxon>
        <taxon>Ecdysozoa</taxon>
        <taxon>Arthropoda</taxon>
        <taxon>Hexapoda</taxon>
        <taxon>Insecta</taxon>
        <taxon>Pterygota</taxon>
        <taxon>Neoptera</taxon>
        <taxon>Endopterygota</taxon>
        <taxon>Diptera</taxon>
        <taxon>Nematocera</taxon>
        <taxon>Culicoidea</taxon>
        <taxon>Culicidae</taxon>
        <taxon>Anophelinae</taxon>
        <taxon>Anopheles</taxon>
        <taxon>Anopheles maculatus group</taxon>
    </lineage>
</organism>
<dbReference type="Proteomes" id="UP000075901">
    <property type="component" value="Unassembled WGS sequence"/>
</dbReference>
<dbReference type="EnsemblMetazoa" id="AMAM020602-RA">
    <property type="protein sequence ID" value="AMAM020602-PA"/>
    <property type="gene ID" value="AMAM020602"/>
</dbReference>
<dbReference type="AlphaFoldDB" id="A0A182T6F9"/>
<protein>
    <submittedName>
        <fullName evidence="1">Uncharacterized protein</fullName>
    </submittedName>
</protein>
<name>A0A182T6F9_9DIPT</name>
<sequence>MYEEKLQQEDEHDDVKKQEQIVKQTVEPTDCFQTTGTITEVRADYIIIDGIYFVPKTLLKNTEAGVHVEENTKLQFLANRKTDPLSGETSTKVVKIISVLGKHWSVGDTAATEEEDWTQPSDTTTTNTTTYYKSNRRREPGTVIGNENDILMVETDAGDPISVNIDKTSMSFVPAMGDYVTLDCVVQMDGKFVDFKGEVLEVVGIEPTRIVSDIGTVVAIEQEGGEIRITGSNSTVIYQTTILTDYRPKTGDRVEFKAVENKHVRMRCISVKLLSSAIMKTLENSPSQPLVKYDNNRQTANSLWQDKHGIRITGDFDVTLKDGQDRECRKVVIKNESDKQHKILKMLGPKAEMPQVCLKTPFAHAQTFLFPGESIEYEFEIS</sequence>
<dbReference type="VEuPathDB" id="VectorBase:AMAM020602"/>
<reference evidence="2" key="1">
    <citation type="submission" date="2013-09" db="EMBL/GenBank/DDBJ databases">
        <title>The Genome Sequence of Anopheles maculatus species B.</title>
        <authorList>
            <consortium name="The Broad Institute Genomics Platform"/>
            <person name="Neafsey D.E."/>
            <person name="Besansky N."/>
            <person name="Howell P."/>
            <person name="Walton C."/>
            <person name="Young S.K."/>
            <person name="Zeng Q."/>
            <person name="Gargeya S."/>
            <person name="Fitzgerald M."/>
            <person name="Haas B."/>
            <person name="Abouelleil A."/>
            <person name="Allen A.W."/>
            <person name="Alvarado L."/>
            <person name="Arachchi H.M."/>
            <person name="Berlin A.M."/>
            <person name="Chapman S.B."/>
            <person name="Gainer-Dewar J."/>
            <person name="Goldberg J."/>
            <person name="Griggs A."/>
            <person name="Gujja S."/>
            <person name="Hansen M."/>
            <person name="Howarth C."/>
            <person name="Imamovic A."/>
            <person name="Ireland A."/>
            <person name="Larimer J."/>
            <person name="McCowan C."/>
            <person name="Murphy C."/>
            <person name="Pearson M."/>
            <person name="Poon T.W."/>
            <person name="Priest M."/>
            <person name="Roberts A."/>
            <person name="Saif S."/>
            <person name="Shea T."/>
            <person name="Sisk P."/>
            <person name="Sykes S."/>
            <person name="Wortman J."/>
            <person name="Nusbaum C."/>
            <person name="Birren B."/>
        </authorList>
    </citation>
    <scope>NUCLEOTIDE SEQUENCE [LARGE SCALE GENOMIC DNA]</scope>
    <source>
        <strain evidence="2">maculatus3</strain>
    </source>
</reference>
<accession>A0A182T6F9</accession>
<keyword evidence="2" id="KW-1185">Reference proteome</keyword>